<evidence type="ECO:0000256" key="4">
    <source>
        <dbReference type="ARBA" id="ARBA00022898"/>
    </source>
</evidence>
<evidence type="ECO:0000256" key="8">
    <source>
        <dbReference type="ARBA" id="ARBA00035676"/>
    </source>
</evidence>
<gene>
    <name evidence="11" type="primary">pabC</name>
    <name evidence="11" type="ORF">theurythT_13790</name>
</gene>
<dbReference type="Proteomes" id="UP001157133">
    <property type="component" value="Unassembled WGS sequence"/>
</dbReference>
<name>A0ABQ6H1E2_9GAMM</name>
<evidence type="ECO:0000313" key="12">
    <source>
        <dbReference type="Proteomes" id="UP001157133"/>
    </source>
</evidence>
<proteinExistence type="inferred from homology"/>
<evidence type="ECO:0000256" key="9">
    <source>
        <dbReference type="ARBA" id="ARBA00049529"/>
    </source>
</evidence>
<dbReference type="EMBL" id="BSSU01000006">
    <property type="protein sequence ID" value="GLX81927.1"/>
    <property type="molecule type" value="Genomic_DNA"/>
</dbReference>
<dbReference type="Gene3D" id="3.30.470.10">
    <property type="match status" value="1"/>
</dbReference>
<dbReference type="SUPFAM" id="SSF56752">
    <property type="entry name" value="D-aminoacid aminotransferase-like PLP-dependent enzymes"/>
    <property type="match status" value="1"/>
</dbReference>
<evidence type="ECO:0000256" key="10">
    <source>
        <dbReference type="NCBIfam" id="TIGR03461"/>
    </source>
</evidence>
<dbReference type="RefSeq" id="WP_284207271.1">
    <property type="nucleotide sequence ID" value="NZ_BSSU01000006.1"/>
</dbReference>
<keyword evidence="6 11" id="KW-0456">Lyase</keyword>
<dbReference type="InterPro" id="IPR001544">
    <property type="entry name" value="Aminotrans_IV"/>
</dbReference>
<evidence type="ECO:0000256" key="6">
    <source>
        <dbReference type="ARBA" id="ARBA00023239"/>
    </source>
</evidence>
<comment type="catalytic activity">
    <reaction evidence="9">
        <text>4-amino-4-deoxychorismate = 4-aminobenzoate + pyruvate + H(+)</text>
        <dbReference type="Rhea" id="RHEA:16201"/>
        <dbReference type="ChEBI" id="CHEBI:15361"/>
        <dbReference type="ChEBI" id="CHEBI:15378"/>
        <dbReference type="ChEBI" id="CHEBI:17836"/>
        <dbReference type="ChEBI" id="CHEBI:58406"/>
        <dbReference type="EC" id="4.1.3.38"/>
    </reaction>
</comment>
<dbReference type="InterPro" id="IPR050571">
    <property type="entry name" value="Class-IV_PLP-Dep_Aminotrnsfr"/>
</dbReference>
<evidence type="ECO:0000256" key="7">
    <source>
        <dbReference type="ARBA" id="ARBA00035633"/>
    </source>
</evidence>
<dbReference type="EC" id="4.1.3.38" evidence="8 10"/>
<dbReference type="GO" id="GO:0016829">
    <property type="term" value="F:lyase activity"/>
    <property type="evidence" value="ECO:0007669"/>
    <property type="project" value="UniProtKB-KW"/>
</dbReference>
<evidence type="ECO:0000313" key="11">
    <source>
        <dbReference type="EMBL" id="GLX81927.1"/>
    </source>
</evidence>
<evidence type="ECO:0000256" key="1">
    <source>
        <dbReference type="ARBA" id="ARBA00001933"/>
    </source>
</evidence>
<evidence type="ECO:0000256" key="2">
    <source>
        <dbReference type="ARBA" id="ARBA00009320"/>
    </source>
</evidence>
<keyword evidence="4" id="KW-0663">Pyridoxal phosphate</keyword>
<comment type="caution">
    <text evidence="11">The sequence shown here is derived from an EMBL/GenBank/DDBJ whole genome shotgun (WGS) entry which is preliminary data.</text>
</comment>
<comment type="subunit">
    <text evidence="3">Homodimer.</text>
</comment>
<protein>
    <recommendedName>
        <fullName evidence="8 10">Aminodeoxychorismate lyase</fullName>
        <ecNumber evidence="8 10">4.1.3.38</ecNumber>
    </recommendedName>
</protein>
<dbReference type="PANTHER" id="PTHR42743:SF2">
    <property type="entry name" value="AMINODEOXYCHORISMATE LYASE"/>
    <property type="match status" value="1"/>
</dbReference>
<dbReference type="Pfam" id="PF01063">
    <property type="entry name" value="Aminotran_4"/>
    <property type="match status" value="1"/>
</dbReference>
<keyword evidence="12" id="KW-1185">Reference proteome</keyword>
<evidence type="ECO:0000256" key="5">
    <source>
        <dbReference type="ARBA" id="ARBA00022909"/>
    </source>
</evidence>
<organism evidence="11 12">
    <name type="scientific">Thalassotalea eurytherma</name>
    <dbReference type="NCBI Taxonomy" id="1144278"/>
    <lineage>
        <taxon>Bacteria</taxon>
        <taxon>Pseudomonadati</taxon>
        <taxon>Pseudomonadota</taxon>
        <taxon>Gammaproteobacteria</taxon>
        <taxon>Alteromonadales</taxon>
        <taxon>Colwelliaceae</taxon>
        <taxon>Thalassotalea</taxon>
    </lineage>
</organism>
<dbReference type="InterPro" id="IPR036038">
    <property type="entry name" value="Aminotransferase-like"/>
</dbReference>
<dbReference type="NCBIfam" id="TIGR03461">
    <property type="entry name" value="pabC_Proteo"/>
    <property type="match status" value="1"/>
</dbReference>
<keyword evidence="5" id="KW-0289">Folate biosynthesis</keyword>
<dbReference type="Gene3D" id="3.20.10.10">
    <property type="entry name" value="D-amino Acid Aminotransferase, subunit A, domain 2"/>
    <property type="match status" value="1"/>
</dbReference>
<accession>A0ABQ6H1E2</accession>
<comment type="similarity">
    <text evidence="2">Belongs to the class-IV pyridoxal-phosphate-dependent aminotransferase family.</text>
</comment>
<comment type="pathway">
    <text evidence="7">Cofactor biosynthesis; tetrahydrofolate biosynthesis; 4-aminobenzoate from chorismate: step 2/2.</text>
</comment>
<reference evidence="11 12" key="1">
    <citation type="submission" date="2023-03" db="EMBL/GenBank/DDBJ databases">
        <title>Draft genome sequence of Thalassotalea eurytherma JCM 18482T.</title>
        <authorList>
            <person name="Sawabe T."/>
        </authorList>
    </citation>
    <scope>NUCLEOTIDE SEQUENCE [LARGE SCALE GENOMIC DNA]</scope>
    <source>
        <strain evidence="11 12">JCM 18482</strain>
    </source>
</reference>
<dbReference type="PANTHER" id="PTHR42743">
    <property type="entry name" value="AMINO-ACID AMINOTRANSFERASE"/>
    <property type="match status" value="1"/>
</dbReference>
<dbReference type="InterPro" id="IPR043131">
    <property type="entry name" value="BCAT-like_N"/>
</dbReference>
<comment type="cofactor">
    <cofactor evidence="1">
        <name>pyridoxal 5'-phosphate</name>
        <dbReference type="ChEBI" id="CHEBI:597326"/>
    </cofactor>
</comment>
<dbReference type="InterPro" id="IPR017824">
    <property type="entry name" value="Aminodeoxychorismate_lyase_IV"/>
</dbReference>
<sequence length="266" mass="29443">MQFCSINGVNTTQLSTLDRTIHYGDGVFTTAKIAQGKVVWLSSHIDRLKHSCQQFNIAGVNWSSLEKEILNVVKPFEHHVLKVIISAGHSSKGYARGNDCTANTMLMINDFPIYYQLLQKSGVSVALAKSFVSINPMLAGVKHLNRLEQVLLKNELVSAKVDDLLATNSDGDIIETITGNVFMLINNQWCTPKLNKSGVAGLARMKLLNHFSGICVREIRVDETSNVKAMFTTNCLMPLLPVSSLEGRLLDISVCKPYLDYLNEIS</sequence>
<dbReference type="InterPro" id="IPR043132">
    <property type="entry name" value="BCAT-like_C"/>
</dbReference>
<evidence type="ECO:0000256" key="3">
    <source>
        <dbReference type="ARBA" id="ARBA00011738"/>
    </source>
</evidence>